<dbReference type="PANTHER" id="PTHR43540:SF1">
    <property type="entry name" value="ISOCHORISMATASE HYDROLASE"/>
    <property type="match status" value="1"/>
</dbReference>
<evidence type="ECO:0000259" key="3">
    <source>
        <dbReference type="Pfam" id="PF00857"/>
    </source>
</evidence>
<evidence type="ECO:0000313" key="4">
    <source>
        <dbReference type="EMBL" id="KJX95652.1"/>
    </source>
</evidence>
<dbReference type="InterPro" id="IPR000868">
    <property type="entry name" value="Isochorismatase-like_dom"/>
</dbReference>
<keyword evidence="2 4" id="KW-0378">Hydrolase</keyword>
<dbReference type="PANTHER" id="PTHR43540">
    <property type="entry name" value="PEROXYUREIDOACRYLATE/UREIDOACRYLATE AMIDOHYDROLASE-RELATED"/>
    <property type="match status" value="1"/>
</dbReference>
<comment type="caution">
    <text evidence="4">The sequence shown here is derived from an EMBL/GenBank/DDBJ whole genome shotgun (WGS) entry which is preliminary data.</text>
</comment>
<dbReference type="SUPFAM" id="SSF52499">
    <property type="entry name" value="Isochorismatase-like hydrolases"/>
    <property type="match status" value="1"/>
</dbReference>
<evidence type="ECO:0000256" key="1">
    <source>
        <dbReference type="ARBA" id="ARBA00006336"/>
    </source>
</evidence>
<dbReference type="InterPro" id="IPR050272">
    <property type="entry name" value="Isochorismatase-like_hydrls"/>
</dbReference>
<dbReference type="InterPro" id="IPR036380">
    <property type="entry name" value="Isochorismatase-like_sf"/>
</dbReference>
<name>A0A0F4GF85_9PEZI</name>
<dbReference type="STRING" id="1047168.A0A0F4GF85"/>
<organism evidence="4 5">
    <name type="scientific">Zymoseptoria brevis</name>
    <dbReference type="NCBI Taxonomy" id="1047168"/>
    <lineage>
        <taxon>Eukaryota</taxon>
        <taxon>Fungi</taxon>
        <taxon>Dikarya</taxon>
        <taxon>Ascomycota</taxon>
        <taxon>Pezizomycotina</taxon>
        <taxon>Dothideomycetes</taxon>
        <taxon>Dothideomycetidae</taxon>
        <taxon>Mycosphaerellales</taxon>
        <taxon>Mycosphaerellaceae</taxon>
        <taxon>Zymoseptoria</taxon>
    </lineage>
</organism>
<accession>A0A0F4GF85</accession>
<dbReference type="Proteomes" id="UP000033647">
    <property type="component" value="Unassembled WGS sequence"/>
</dbReference>
<proteinExistence type="inferred from homology"/>
<gene>
    <name evidence="4" type="ORF">TI39_contig4099g00033</name>
</gene>
<dbReference type="AlphaFoldDB" id="A0A0F4GF85"/>
<dbReference type="Pfam" id="PF00857">
    <property type="entry name" value="Isochorismatase"/>
    <property type="match status" value="1"/>
</dbReference>
<sequence length="223" mass="23855">MSDPSTHPSASSYRASGFSNRIGWGPRPALLLIDVCTAYFTPGSPLDLTSNPAAAASPDSMKRLLAAARLSKIPIIWTQVSYTSPTLADAGLFHVKAPVISVWQKGDTRGFDKCMPGLEPLEREEVVLKKHPSAFFGTELAGMLRFMGVDTVVIAGVSTSGCIRATALDAMCQNFRPMVVGSACGDRSSAIHDANIFDMDAKFADVVDEPEAIEHLEAGWPKV</sequence>
<evidence type="ECO:0000256" key="2">
    <source>
        <dbReference type="ARBA" id="ARBA00022801"/>
    </source>
</evidence>
<comment type="similarity">
    <text evidence="1">Belongs to the isochorismatase family.</text>
</comment>
<evidence type="ECO:0000313" key="5">
    <source>
        <dbReference type="Proteomes" id="UP000033647"/>
    </source>
</evidence>
<dbReference type="OrthoDB" id="1739143at2759"/>
<keyword evidence="5" id="KW-1185">Reference proteome</keyword>
<dbReference type="EMBL" id="LAFY01004059">
    <property type="protein sequence ID" value="KJX95652.1"/>
    <property type="molecule type" value="Genomic_DNA"/>
</dbReference>
<dbReference type="GO" id="GO:0016787">
    <property type="term" value="F:hydrolase activity"/>
    <property type="evidence" value="ECO:0007669"/>
    <property type="project" value="UniProtKB-KW"/>
</dbReference>
<dbReference type="Gene3D" id="3.40.50.850">
    <property type="entry name" value="Isochorismatase-like"/>
    <property type="match status" value="1"/>
</dbReference>
<protein>
    <submittedName>
        <fullName evidence="4">Isochorismatase hydrolase like protein</fullName>
    </submittedName>
</protein>
<feature type="domain" description="Isochorismatase-like" evidence="3">
    <location>
        <begin position="29"/>
        <end position="208"/>
    </location>
</feature>
<reference evidence="4 5" key="1">
    <citation type="submission" date="2015-03" db="EMBL/GenBank/DDBJ databases">
        <title>RNA-seq based gene annotation and comparative genomics of four Zymoseptoria species reveal species-specific pathogenicity related genes and transposable element activity.</title>
        <authorList>
            <person name="Grandaubert J."/>
            <person name="Bhattacharyya A."/>
            <person name="Stukenbrock E.H."/>
        </authorList>
    </citation>
    <scope>NUCLEOTIDE SEQUENCE [LARGE SCALE GENOMIC DNA]</scope>
    <source>
        <strain evidence="4 5">Zb18110</strain>
    </source>
</reference>